<dbReference type="AlphaFoldDB" id="A0A8T4IEH2"/>
<keyword evidence="2" id="KW-1185">Reference proteome</keyword>
<sequence>MQDGETSQPPQRVRSVVLYGDEKCPKAEGDEIVVCAHAGESPYRIPKEFRRSPPDVAHQAWTRRAEMVEDVNRAGLPDSCSPIGTGGQTGCTAEMIRRAAEAKKEQQRQSNVPK</sequence>
<evidence type="ECO:0000313" key="2">
    <source>
        <dbReference type="Proteomes" id="UP000676996"/>
    </source>
</evidence>
<protein>
    <submittedName>
        <fullName evidence="1">Uncharacterized protein</fullName>
    </submittedName>
</protein>
<comment type="caution">
    <text evidence="1">The sequence shown here is derived from an EMBL/GenBank/DDBJ whole genome shotgun (WGS) entry which is preliminary data.</text>
</comment>
<name>A0A8T4IEH2_9SPHN</name>
<accession>A0A8T4IEH2</accession>
<gene>
    <name evidence="1" type="ORF">J7S20_02615</name>
</gene>
<dbReference type="Proteomes" id="UP000676996">
    <property type="component" value="Unassembled WGS sequence"/>
</dbReference>
<evidence type="ECO:0000313" key="1">
    <source>
        <dbReference type="EMBL" id="MBR0551395.1"/>
    </source>
</evidence>
<dbReference type="EMBL" id="JAGRQC010000001">
    <property type="protein sequence ID" value="MBR0551395.1"/>
    <property type="molecule type" value="Genomic_DNA"/>
</dbReference>
<organism evidence="1 2">
    <name type="scientific">Stakelama marina</name>
    <dbReference type="NCBI Taxonomy" id="2826939"/>
    <lineage>
        <taxon>Bacteria</taxon>
        <taxon>Pseudomonadati</taxon>
        <taxon>Pseudomonadota</taxon>
        <taxon>Alphaproteobacteria</taxon>
        <taxon>Sphingomonadales</taxon>
        <taxon>Sphingomonadaceae</taxon>
        <taxon>Stakelama</taxon>
    </lineage>
</organism>
<proteinExistence type="predicted"/>
<reference evidence="1" key="1">
    <citation type="submission" date="2021-04" db="EMBL/GenBank/DDBJ databases">
        <title>Ouciella asimina sp. nov., isolated from the surface seawater in the hydrothermal field of Okinawa Trough.</title>
        <authorList>
            <person name="Shuang W."/>
        </authorList>
    </citation>
    <scope>NUCLEOTIDE SEQUENCE</scope>
    <source>
        <strain evidence="1">LXI357</strain>
    </source>
</reference>